<comment type="similarity">
    <text evidence="3">Belongs to the trehalose phosphatase family.</text>
</comment>
<dbReference type="GO" id="GO:0005992">
    <property type="term" value="P:trehalose biosynthetic process"/>
    <property type="evidence" value="ECO:0007669"/>
    <property type="project" value="UniProtKB-UniPathway"/>
</dbReference>
<dbReference type="GO" id="GO:0004805">
    <property type="term" value="F:trehalose-phosphatase activity"/>
    <property type="evidence" value="ECO:0007669"/>
    <property type="project" value="UniProtKB-EC"/>
</dbReference>
<organism evidence="4 5">
    <name type="scientific">Cutibacterium granulosum</name>
    <dbReference type="NCBI Taxonomy" id="33011"/>
    <lineage>
        <taxon>Bacteria</taxon>
        <taxon>Bacillati</taxon>
        <taxon>Actinomycetota</taxon>
        <taxon>Actinomycetes</taxon>
        <taxon>Propionibacteriales</taxon>
        <taxon>Propionibacteriaceae</taxon>
        <taxon>Cutibacterium</taxon>
    </lineage>
</organism>
<dbReference type="KEGG" id="cgrn:4412665_01129"/>
<evidence type="ECO:0000313" key="5">
    <source>
        <dbReference type="Proteomes" id="UP000215332"/>
    </source>
</evidence>
<dbReference type="UniPathway" id="UPA00299"/>
<dbReference type="PANTHER" id="PTHR43768:SF3">
    <property type="entry name" value="TREHALOSE 6-PHOSPHATE PHOSPHATASE"/>
    <property type="match status" value="1"/>
</dbReference>
<comment type="pathway">
    <text evidence="3">Glycan biosynthesis; trehalose biosynthesis.</text>
</comment>
<dbReference type="InterPro" id="IPR003337">
    <property type="entry name" value="Trehalose_PPase"/>
</dbReference>
<reference evidence="4 5" key="1">
    <citation type="submission" date="2017-06" db="EMBL/GenBank/DDBJ databases">
        <authorList>
            <consortium name="Pathogen Informatics"/>
        </authorList>
    </citation>
    <scope>NUCLEOTIDE SEQUENCE [LARGE SCALE GENOMIC DNA]</scope>
    <source>
        <strain evidence="4 5">NCTC11865</strain>
    </source>
</reference>
<accession>A0A239WK49</accession>
<dbReference type="InterPro" id="IPR044651">
    <property type="entry name" value="OTSB-like"/>
</dbReference>
<dbReference type="PANTHER" id="PTHR43768">
    <property type="entry name" value="TREHALOSE 6-PHOSPHATE PHOSPHATASE"/>
    <property type="match status" value="1"/>
</dbReference>
<comment type="function">
    <text evidence="2 3">Removes the phosphate from trehalose 6-phosphate to produce free trehalose.</text>
</comment>
<evidence type="ECO:0000256" key="2">
    <source>
        <dbReference type="ARBA" id="ARBA00024179"/>
    </source>
</evidence>
<dbReference type="AlphaFoldDB" id="A0A239WK49"/>
<evidence type="ECO:0000256" key="3">
    <source>
        <dbReference type="RuleBase" id="RU361117"/>
    </source>
</evidence>
<dbReference type="EMBL" id="LT906441">
    <property type="protein sequence ID" value="SNV34506.1"/>
    <property type="molecule type" value="Genomic_DNA"/>
</dbReference>
<dbReference type="Gene3D" id="3.30.70.1020">
    <property type="entry name" value="Trehalose-6-phosphate phosphatase related protein, domain 2"/>
    <property type="match status" value="1"/>
</dbReference>
<dbReference type="eggNOG" id="COG1877">
    <property type="taxonomic scope" value="Bacteria"/>
</dbReference>
<dbReference type="SUPFAM" id="SSF56784">
    <property type="entry name" value="HAD-like"/>
    <property type="match status" value="1"/>
</dbReference>
<dbReference type="NCBIfam" id="TIGR00685">
    <property type="entry name" value="T6PP"/>
    <property type="match status" value="1"/>
</dbReference>
<keyword evidence="1 3" id="KW-0378">Hydrolase</keyword>
<comment type="catalytic activity">
    <reaction evidence="3">
        <text>alpha,alpha-trehalose 6-phosphate + H2O = alpha,alpha-trehalose + phosphate</text>
        <dbReference type="Rhea" id="RHEA:23420"/>
        <dbReference type="ChEBI" id="CHEBI:15377"/>
        <dbReference type="ChEBI" id="CHEBI:16551"/>
        <dbReference type="ChEBI" id="CHEBI:43474"/>
        <dbReference type="ChEBI" id="CHEBI:58429"/>
        <dbReference type="EC" id="3.1.3.12"/>
    </reaction>
</comment>
<dbReference type="GO" id="GO:0046872">
    <property type="term" value="F:metal ion binding"/>
    <property type="evidence" value="ECO:0007669"/>
    <property type="project" value="UniProtKB-KW"/>
</dbReference>
<keyword evidence="3" id="KW-0460">Magnesium</keyword>
<dbReference type="Gene3D" id="3.40.50.1000">
    <property type="entry name" value="HAD superfamily/HAD-like"/>
    <property type="match status" value="1"/>
</dbReference>
<dbReference type="Pfam" id="PF02358">
    <property type="entry name" value="Trehalose_PPase"/>
    <property type="match status" value="1"/>
</dbReference>
<name>A0A239WK49_9ACTN</name>
<evidence type="ECO:0000313" key="4">
    <source>
        <dbReference type="EMBL" id="SNV34506.1"/>
    </source>
</evidence>
<dbReference type="InterPro" id="IPR036412">
    <property type="entry name" value="HAD-like_sf"/>
</dbReference>
<dbReference type="EC" id="3.1.3.12" evidence="3"/>
<sequence>MRCSVCDDEGMDDAQHLRSAESADVITLPDGVRLGPRSWVATTSAGQDVVDAIAAEPQTTLLAMDFDGTLAPIVSDPTQSRILPASRDAIGHIGAALGGCAIITGRPVQAVREMAGLDTDPQLHHLVVLGQYGVERYDVASGKLIVPDDPPQVRRAVSELTERIDQMCVADSRLAGTHVEDKGRAVAVHTRRARDSRAAWRIFAPLCHEVADQHDLHAEEGREVIELKAESIGKDDALRELQEQTHARIIVMCGDDLGDVPAFGAVDEWIRHGGSGARVVSYSVEQPQLASHADILCDGPEGVAAFLDEIARRVATTSE</sequence>
<dbReference type="InterPro" id="IPR023214">
    <property type="entry name" value="HAD_sf"/>
</dbReference>
<keyword evidence="3" id="KW-0479">Metal-binding</keyword>
<comment type="cofactor">
    <cofactor evidence="3">
        <name>Mg(2+)</name>
        <dbReference type="ChEBI" id="CHEBI:18420"/>
    </cofactor>
</comment>
<gene>
    <name evidence="4" type="primary">otsB</name>
    <name evidence="4" type="ORF">SAMEA4412665_01129</name>
</gene>
<evidence type="ECO:0000256" key="1">
    <source>
        <dbReference type="ARBA" id="ARBA00022801"/>
    </source>
</evidence>
<proteinExistence type="inferred from homology"/>
<dbReference type="Proteomes" id="UP000215332">
    <property type="component" value="Chromosome 1"/>
</dbReference>
<protein>
    <recommendedName>
        <fullName evidence="3">Trehalose 6-phosphate phosphatase</fullName>
        <ecNumber evidence="3">3.1.3.12</ecNumber>
    </recommendedName>
</protein>